<evidence type="ECO:0000256" key="10">
    <source>
        <dbReference type="ARBA" id="ARBA00023170"/>
    </source>
</evidence>
<comment type="subcellular location">
    <subcellularLocation>
        <location evidence="1">Membrane</location>
        <topology evidence="1">Single-pass membrane protein</topology>
    </subcellularLocation>
</comment>
<dbReference type="SUPFAM" id="SSF57424">
    <property type="entry name" value="LDL receptor-like module"/>
    <property type="match status" value="5"/>
</dbReference>
<feature type="region of interest" description="Disordered" evidence="14">
    <location>
        <begin position="1388"/>
        <end position="1412"/>
    </location>
</feature>
<feature type="compositionally biased region" description="Basic and acidic residues" evidence="14">
    <location>
        <begin position="142"/>
        <end position="151"/>
    </location>
</feature>
<reference evidence="17" key="1">
    <citation type="submission" date="2023-11" db="EMBL/GenBank/DDBJ databases">
        <title>Genome assemblies of two species of porcelain crab, Petrolisthes cinctipes and Petrolisthes manimaculis (Anomura: Porcellanidae).</title>
        <authorList>
            <person name="Angst P."/>
        </authorList>
    </citation>
    <scope>NUCLEOTIDE SEQUENCE</scope>
    <source>
        <strain evidence="17">PB745_02</strain>
        <tissue evidence="17">Gill</tissue>
    </source>
</reference>
<evidence type="ECO:0000256" key="7">
    <source>
        <dbReference type="ARBA" id="ARBA00022989"/>
    </source>
</evidence>
<feature type="compositionally biased region" description="Low complexity" evidence="14">
    <location>
        <begin position="193"/>
        <end position="214"/>
    </location>
</feature>
<dbReference type="InterPro" id="IPR036055">
    <property type="entry name" value="LDL_receptor-like_sf"/>
</dbReference>
<evidence type="ECO:0000256" key="8">
    <source>
        <dbReference type="ARBA" id="ARBA00023136"/>
    </source>
</evidence>
<comment type="caution">
    <text evidence="17">The sequence shown here is derived from an EMBL/GenBank/DDBJ whole genome shotgun (WGS) entry which is preliminary data.</text>
</comment>
<feature type="disulfide bond" evidence="12">
    <location>
        <begin position="2322"/>
        <end position="2340"/>
    </location>
</feature>
<feature type="compositionally biased region" description="Polar residues" evidence="14">
    <location>
        <begin position="215"/>
        <end position="225"/>
    </location>
</feature>
<feature type="region of interest" description="Disordered" evidence="14">
    <location>
        <begin position="2013"/>
        <end position="2089"/>
    </location>
</feature>
<feature type="region of interest" description="Disordered" evidence="14">
    <location>
        <begin position="759"/>
        <end position="781"/>
    </location>
</feature>
<feature type="region of interest" description="Disordered" evidence="14">
    <location>
        <begin position="1106"/>
        <end position="1134"/>
    </location>
</feature>
<feature type="compositionally biased region" description="Polar residues" evidence="14">
    <location>
        <begin position="1936"/>
        <end position="1947"/>
    </location>
</feature>
<dbReference type="GO" id="GO:0006898">
    <property type="term" value="P:receptor-mediated endocytosis"/>
    <property type="evidence" value="ECO:0007669"/>
    <property type="project" value="TreeGrafter"/>
</dbReference>
<keyword evidence="10" id="KW-0675">Receptor</keyword>
<evidence type="ECO:0000256" key="5">
    <source>
        <dbReference type="ARBA" id="ARBA00022801"/>
    </source>
</evidence>
<comment type="caution">
    <text evidence="13">Lacks conserved residue(s) required for the propagation of feature annotation.</text>
</comment>
<feature type="compositionally biased region" description="Low complexity" evidence="14">
    <location>
        <begin position="1763"/>
        <end position="1775"/>
    </location>
</feature>
<evidence type="ECO:0000256" key="3">
    <source>
        <dbReference type="ARBA" id="ARBA00022692"/>
    </source>
</evidence>
<dbReference type="SMART" id="SM00020">
    <property type="entry name" value="Tryp_SPc"/>
    <property type="match status" value="1"/>
</dbReference>
<feature type="disulfide bond" evidence="12">
    <location>
        <begin position="2334"/>
        <end position="2349"/>
    </location>
</feature>
<feature type="compositionally biased region" description="Low complexity" evidence="14">
    <location>
        <begin position="2753"/>
        <end position="2787"/>
    </location>
</feature>
<organism evidence="17 18">
    <name type="scientific">Petrolisthes manimaculis</name>
    <dbReference type="NCBI Taxonomy" id="1843537"/>
    <lineage>
        <taxon>Eukaryota</taxon>
        <taxon>Metazoa</taxon>
        <taxon>Ecdysozoa</taxon>
        <taxon>Arthropoda</taxon>
        <taxon>Crustacea</taxon>
        <taxon>Multicrustacea</taxon>
        <taxon>Malacostraca</taxon>
        <taxon>Eumalacostraca</taxon>
        <taxon>Eucarida</taxon>
        <taxon>Decapoda</taxon>
        <taxon>Pleocyemata</taxon>
        <taxon>Anomura</taxon>
        <taxon>Galatheoidea</taxon>
        <taxon>Porcellanidae</taxon>
        <taxon>Petrolisthes</taxon>
    </lineage>
</organism>
<feature type="compositionally biased region" description="Low complexity" evidence="14">
    <location>
        <begin position="806"/>
        <end position="826"/>
    </location>
</feature>
<dbReference type="PRINTS" id="PR00261">
    <property type="entry name" value="LDLRECEPTOR"/>
</dbReference>
<dbReference type="Pfam" id="PF00057">
    <property type="entry name" value="Ldl_recept_a"/>
    <property type="match status" value="5"/>
</dbReference>
<dbReference type="Gene3D" id="4.10.400.10">
    <property type="entry name" value="Low-density Lipoprotein Receptor"/>
    <property type="match status" value="5"/>
</dbReference>
<dbReference type="InterPro" id="IPR051221">
    <property type="entry name" value="LDLR-related"/>
</dbReference>
<dbReference type="CDD" id="cd00112">
    <property type="entry name" value="LDLa"/>
    <property type="match status" value="5"/>
</dbReference>
<feature type="disulfide bond" evidence="12">
    <location>
        <begin position="2371"/>
        <end position="2386"/>
    </location>
</feature>
<evidence type="ECO:0000259" key="16">
    <source>
        <dbReference type="PROSITE" id="PS50287"/>
    </source>
</evidence>
<feature type="compositionally biased region" description="Basic and acidic residues" evidence="14">
    <location>
        <begin position="1890"/>
        <end position="1904"/>
    </location>
</feature>
<feature type="compositionally biased region" description="Low complexity" evidence="14">
    <location>
        <begin position="1669"/>
        <end position="1693"/>
    </location>
</feature>
<keyword evidence="7" id="KW-1133">Transmembrane helix</keyword>
<evidence type="ECO:0000256" key="13">
    <source>
        <dbReference type="PROSITE-ProRule" id="PRU00196"/>
    </source>
</evidence>
<feature type="compositionally biased region" description="Low complexity" evidence="14">
    <location>
        <begin position="2032"/>
        <end position="2056"/>
    </location>
</feature>
<dbReference type="InterPro" id="IPR023415">
    <property type="entry name" value="LDLR_class-A_CS"/>
</dbReference>
<keyword evidence="11" id="KW-0325">Glycoprotein</keyword>
<accession>A0AAE1QJ68</accession>
<dbReference type="SUPFAM" id="SSF56487">
    <property type="entry name" value="SRCR-like"/>
    <property type="match status" value="1"/>
</dbReference>
<gene>
    <name evidence="17" type="ORF">Pmani_002148</name>
</gene>
<dbReference type="PROSITE" id="PS50068">
    <property type="entry name" value="LDLRA_2"/>
    <property type="match status" value="5"/>
</dbReference>
<keyword evidence="6" id="KW-0720">Serine protease</keyword>
<feature type="region of interest" description="Disordered" evidence="14">
    <location>
        <begin position="1669"/>
        <end position="1802"/>
    </location>
</feature>
<feature type="domain" description="SRCR" evidence="16">
    <location>
        <begin position="2368"/>
        <end position="2480"/>
    </location>
</feature>
<feature type="compositionally biased region" description="Polar residues" evidence="14">
    <location>
        <begin position="2143"/>
        <end position="2161"/>
    </location>
</feature>
<keyword evidence="4" id="KW-0677">Repeat</keyword>
<evidence type="ECO:0000259" key="15">
    <source>
        <dbReference type="PROSITE" id="PS50240"/>
    </source>
</evidence>
<dbReference type="GO" id="GO:0042562">
    <property type="term" value="F:hormone binding"/>
    <property type="evidence" value="ECO:0007669"/>
    <property type="project" value="TreeGrafter"/>
</dbReference>
<feature type="domain" description="Peptidase S1" evidence="15">
    <location>
        <begin position="2495"/>
        <end position="2740"/>
    </location>
</feature>
<dbReference type="PROSITE" id="PS50240">
    <property type="entry name" value="TRYPSIN_DOM"/>
    <property type="match status" value="1"/>
</dbReference>
<keyword evidence="8" id="KW-0472">Membrane</keyword>
<dbReference type="InterPro" id="IPR001190">
    <property type="entry name" value="SRCR"/>
</dbReference>
<feature type="disulfide bond" evidence="12">
    <location>
        <begin position="2296"/>
        <end position="2311"/>
    </location>
</feature>
<dbReference type="InterPro" id="IPR036772">
    <property type="entry name" value="SRCR-like_dom_sf"/>
</dbReference>
<evidence type="ECO:0000256" key="6">
    <source>
        <dbReference type="ARBA" id="ARBA00022825"/>
    </source>
</evidence>
<feature type="region of interest" description="Disordered" evidence="14">
    <location>
        <begin position="355"/>
        <end position="393"/>
    </location>
</feature>
<feature type="compositionally biased region" description="Low complexity" evidence="14">
    <location>
        <begin position="172"/>
        <end position="182"/>
    </location>
</feature>
<keyword evidence="2" id="KW-0645">Protease</keyword>
<dbReference type="GO" id="GO:0043235">
    <property type="term" value="C:receptor complex"/>
    <property type="evidence" value="ECO:0007669"/>
    <property type="project" value="TreeGrafter"/>
</dbReference>
<keyword evidence="5" id="KW-0378">Hydrolase</keyword>
<dbReference type="SUPFAM" id="SSF50494">
    <property type="entry name" value="Trypsin-like serine proteases"/>
    <property type="match status" value="1"/>
</dbReference>
<feature type="compositionally biased region" description="Low complexity" evidence="14">
    <location>
        <begin position="1106"/>
        <end position="1119"/>
    </location>
</feature>
<keyword evidence="3" id="KW-0812">Transmembrane</keyword>
<dbReference type="InterPro" id="IPR043504">
    <property type="entry name" value="Peptidase_S1_PA_chymotrypsin"/>
</dbReference>
<feature type="compositionally biased region" description="Basic and acidic residues" evidence="14">
    <location>
        <begin position="357"/>
        <end position="366"/>
    </location>
</feature>
<feature type="compositionally biased region" description="Low complexity" evidence="14">
    <location>
        <begin position="1397"/>
        <end position="1409"/>
    </location>
</feature>
<dbReference type="Pfam" id="PF15494">
    <property type="entry name" value="SRCR_2"/>
    <property type="match status" value="1"/>
</dbReference>
<evidence type="ECO:0000256" key="4">
    <source>
        <dbReference type="ARBA" id="ARBA00022737"/>
    </source>
</evidence>
<name>A0AAE1QJ68_9EUCA</name>
<keyword evidence="18" id="KW-1185">Reference proteome</keyword>
<feature type="compositionally biased region" description="Polar residues" evidence="14">
    <location>
        <begin position="1748"/>
        <end position="1762"/>
    </location>
</feature>
<dbReference type="GO" id="GO:0004252">
    <property type="term" value="F:serine-type endopeptidase activity"/>
    <property type="evidence" value="ECO:0007669"/>
    <property type="project" value="InterPro"/>
</dbReference>
<feature type="region of interest" description="Disordered" evidence="14">
    <location>
        <begin position="423"/>
        <end position="471"/>
    </location>
</feature>
<dbReference type="SMART" id="SM00192">
    <property type="entry name" value="LDLa"/>
    <property type="match status" value="5"/>
</dbReference>
<dbReference type="InterPro" id="IPR001254">
    <property type="entry name" value="Trypsin_dom"/>
</dbReference>
<evidence type="ECO:0000256" key="11">
    <source>
        <dbReference type="ARBA" id="ARBA00023180"/>
    </source>
</evidence>
<evidence type="ECO:0000256" key="1">
    <source>
        <dbReference type="ARBA" id="ARBA00004167"/>
    </source>
</evidence>
<dbReference type="PANTHER" id="PTHR22722">
    <property type="entry name" value="LOW-DENSITY LIPOPROTEIN RECEPTOR-RELATED PROTEIN 2-RELATED"/>
    <property type="match status" value="1"/>
</dbReference>
<feature type="compositionally biased region" description="Basic and acidic residues" evidence="14">
    <location>
        <begin position="458"/>
        <end position="470"/>
    </location>
</feature>
<dbReference type="Gene3D" id="2.40.10.10">
    <property type="entry name" value="Trypsin-like serine proteases"/>
    <property type="match status" value="1"/>
</dbReference>
<feature type="region of interest" description="Disordered" evidence="14">
    <location>
        <begin position="65"/>
        <end position="236"/>
    </location>
</feature>
<dbReference type="InterPro" id="IPR009003">
    <property type="entry name" value="Peptidase_S1_PA"/>
</dbReference>
<feature type="compositionally biased region" description="Basic and acidic residues" evidence="14">
    <location>
        <begin position="2060"/>
        <end position="2080"/>
    </location>
</feature>
<feature type="compositionally biased region" description="Acidic residues" evidence="14">
    <location>
        <begin position="1696"/>
        <end position="1712"/>
    </location>
</feature>
<dbReference type="InterPro" id="IPR002172">
    <property type="entry name" value="LDrepeatLR_classA_rpt"/>
</dbReference>
<dbReference type="GO" id="GO:0006508">
    <property type="term" value="P:proteolysis"/>
    <property type="evidence" value="ECO:0007669"/>
    <property type="project" value="UniProtKB-KW"/>
</dbReference>
<feature type="compositionally biased region" description="Polar residues" evidence="14">
    <location>
        <begin position="382"/>
        <end position="393"/>
    </location>
</feature>
<feature type="disulfide bond" evidence="12">
    <location>
        <begin position="2352"/>
        <end position="2364"/>
    </location>
</feature>
<feature type="disulfide bond" evidence="12">
    <location>
        <begin position="2216"/>
        <end position="2231"/>
    </location>
</feature>
<dbReference type="Proteomes" id="UP001292094">
    <property type="component" value="Unassembled WGS sequence"/>
</dbReference>
<sequence length="2819" mass="304004">MLVGQGGDLRANIEGLLKKFRVTKENEKESEIFTLANLDNGCIRKFIVKKVDESAFLASINNKTKEDSKSLTDENENTAVPEGEEDVGDGCLLVPPACPTRHQHDGGKSPGLANGSVKSLERNSSSKLGIGCDNDSDDSMPGDEKDDKDDPGVVNPAFFSEDDDDLGRGDGSTTSARSSTEPSPSPSPKHNFSLSLPSMSPRPSPRHSPVSHRSGNLSHRSSVSSVRKGILKKSGSSSTINMEMVNLGLQNAAIAAGNAANLNGYHRARFTDPYDDNYVPIDTHRFVGSSEENNYVAQQKSVGGHRVKFILETGKPDHVHGSYDDIRIEKMERERIERIESSPQTVHGMPELTISHTHSEPTHKDTSSVQSSLASSRKAAQPQGSPHSCNLLSKTSPPLPDCFSPVNTSSALPVDSTLSLDNEITSVNRSPPLVAHNRPEMNLERNGQPSEENQNTCKAREKNEDVDKGKMTTKQAQWQELRALLVQDLANFRMGRGYLMAKELEEKIAAFCHNSVISQMKILRYLRLRERQRVSSHPSIVQDEEYKHSPDTSKERWRRQRYYGNRNRLSRTNSSTFAAIPHGALTPIPEEQEDECTSDLDDQDKQVNMNFKDTGVMISKKLDDTEDTRTTKTNEKTIPTRRFLKKNEKGQTNPQSISGKAELQISNISHQYLTSDRGKQQNPEEMIIKEAQQEAGSLQNGSSGSCVNEEGGTQKLTPITLNITHVDATQTFLHQLDSPPESQNEYELKHFLEAAQDNEGMTETDNHQSHQKQHNNSLPISVTSTSTTYITNDSITSTVNNKHVSLDNLESDNSSSLKSPSLSTSPRHSRRDGVREIGPPSLTTGPTDYHTWATQVTSGATASGKNLEVTNMTDRGGRRCLLFCAAMLVLTGAVIVAGLYGSGKLKKITDYGQGIQNGGLTGGNGATTSTASPVPQCIQNAIELQFKIDNRSFKPEMADSNSDNFKALATALETKLKDVILGKDIRYNGKAEIVLKMMKFEPNNILTFAIGWYYYNPEESNNLTPPLNAKVARERLLRHVTDGGGYLTQDYHIPPDSIVADCLLDKCLYMKDICSHSCEFDHKNLSFNCSCPPNFKRHNSTYCVSSDHTTTTPTSSTRTTTRHSEGKTTTTTQTPQVDNITEIMTTITTETSQFGNITEIVTTTETSNTTKTTPQIGNITEIVTTTETDITTETSTATETTIQVDNITETMTTTETAITTETTPQIDNITETMTTTETAITTETTPEVGNITETMTSFETTETTPQIDNITETITTTETTETPQIDNITETIITTETTPEVGNITETMTTTETSITTEVEIITELENATESLTTTETTEVTFMTTESGFVTTLVTTPETDMTSTNDYSTNTEYTDMSEITTITSTTLETEINTEDATTVSSTSRTSSTTETDEDKVLTIEEIVKKAGNAAVLVDIRSETIKTEKPPESGEEDPKPDSGADHSNATVEGVPVASNTTINGTVEGVPVASNTTVNATLEGIPVASNATVEGIPVASNATVEGMPVASNITINGTAVIETESGNGTHVVSTPQADNTTVVVGANVTINATDTVNLTNITTTGDITNITDTVSGSGLINVTDTNDGTVISNVTDVVHTTDSVSDDKGNNVTEFTSTVDVNSTTEAVVTLSTNVTESPVVITNVTEVSNTTITPETSTSVTGVESSTATSITTTTSHTSVEENEQTVETETVVDESSTEVNTTSHDTTVLTSSESTPTSENITAGSIPEKPAETTTVSPDSDTSRNQTADTTTETTVNGTVSEAVTEGHPVNITSETQQTEMEDVTADTPPVVEQTNTTKAANESVNGETLIEVGTGEKIPRPSPVNINSSFPEIYVSPGTRLEDIVSFTNVSGKTGLFLDLSAIRPGDSPGDVRLQDMEEPDHPDIDISAHTSPANDTKGTDGESDTAVLVGDPHLDPSDSASDSEVSTQGKEGIEKIHSDTIPETTTSSTTPTTTQAPTTQKPVVIVTASDSKIADKNDEATDEEEDKRMVVTVVAYPNEENPIPANKTPPPVRTTTTTTSTTTTTPTTTTTNSNATSTLQPPDDHKETASHEPQDEDKKEGSQVEQPDTSQIGIFGTIFDASGDLGIMVGNTSTTTTGSSSLPTTNTSELSSSPATTSVTAPVLLNTTAQGISETSRNASVSREPSDDSELVWKFNKDVDATTAASPTLPRIRCKEDEVECVNGTSTLGHCIPRSARCNSVPDCSDGSDEQDCKDNNCFGNFQCQDGDCIERLYVCDGITNCHDGDDELSCDKWECREDEFRCGGEDPAPCLPLWMQCDGQPDCADHSDEVNCTETCRASEFRCAEGWCIPKARTCDGRLDCHGGEDEKECGWCGLDEWECNVGGCVPIFRLCDGLRHCQDGSDEWHCVRIENTTRQLEVRSEKNRWMVVCGEGWTSQWSDRVCQQIGAGSSLSTELRRVVEAVPRPRVQLAQKAATHTHTALQYFLKDECSSDTLVHLSCDEHKCGHWKASDDGHLDGGIEMSAEAGVWPSLALLLKTHPNSNDTHTRGQSCTATIVAPSWVLAAYSCLAAKDGGLVPATWAVVSGVSSPAASTQFHHVRKMVHYPGVVRTGGLWAGDAVLLRLSSPLEMNRNTQPVCLPDSPPPPTANCVIAGWNRLHHGIGGESQFLHHLPEPLLPMDSCNTTHYPGRLNPSHTCVEFNDTQHSPCHGDEGSPLMCQTESGVWRLEGLLTYHARCGLAQHPSIFTALHALQPWLSSTIGTPLVTTTTTAVVTTSTTSTTPSTTSTTTTTMSSTTTPTTTSTTTTTTPGPPSVGAEAGSNTTDLKEWLPPVSSPGNAPL</sequence>
<feature type="disulfide bond" evidence="12">
    <location>
        <begin position="2242"/>
        <end position="2260"/>
    </location>
</feature>
<feature type="compositionally biased region" description="Basic and acidic residues" evidence="14">
    <location>
        <begin position="1437"/>
        <end position="1459"/>
    </location>
</feature>
<feature type="region of interest" description="Disordered" evidence="14">
    <location>
        <begin position="2753"/>
        <end position="2819"/>
    </location>
</feature>
<keyword evidence="9 12" id="KW-1015">Disulfide bond</keyword>
<feature type="region of interest" description="Disordered" evidence="14">
    <location>
        <begin position="1878"/>
        <end position="1978"/>
    </location>
</feature>
<dbReference type="PROSITE" id="PS50287">
    <property type="entry name" value="SRCR_2"/>
    <property type="match status" value="1"/>
</dbReference>
<feature type="compositionally biased region" description="Basic and acidic residues" evidence="14">
    <location>
        <begin position="1949"/>
        <end position="1958"/>
    </location>
</feature>
<evidence type="ECO:0000256" key="2">
    <source>
        <dbReference type="ARBA" id="ARBA00022670"/>
    </source>
</evidence>
<feature type="disulfide bond" evidence="12">
    <location>
        <begin position="2254"/>
        <end position="2269"/>
    </location>
</feature>
<dbReference type="EMBL" id="JAWZYT010000152">
    <property type="protein sequence ID" value="KAK4327386.1"/>
    <property type="molecule type" value="Genomic_DNA"/>
</dbReference>
<evidence type="ECO:0000313" key="18">
    <source>
        <dbReference type="Proteomes" id="UP001292094"/>
    </source>
</evidence>
<feature type="compositionally biased region" description="Low complexity" evidence="14">
    <location>
        <begin position="2110"/>
        <end position="2141"/>
    </location>
</feature>
<feature type="region of interest" description="Disordered" evidence="14">
    <location>
        <begin position="1437"/>
        <end position="1477"/>
    </location>
</feature>
<protein>
    <submittedName>
        <fullName evidence="17">Uncharacterized protein</fullName>
    </submittedName>
</protein>
<dbReference type="GO" id="GO:0016324">
    <property type="term" value="C:apical plasma membrane"/>
    <property type="evidence" value="ECO:0007669"/>
    <property type="project" value="TreeGrafter"/>
</dbReference>
<evidence type="ECO:0000256" key="12">
    <source>
        <dbReference type="PROSITE-ProRule" id="PRU00124"/>
    </source>
</evidence>
<dbReference type="Pfam" id="PF00089">
    <property type="entry name" value="Trypsin"/>
    <property type="match status" value="1"/>
</dbReference>
<feature type="compositionally biased region" description="Polar residues" evidence="14">
    <location>
        <begin position="1720"/>
        <end position="1739"/>
    </location>
</feature>
<dbReference type="PANTHER" id="PTHR22722:SF14">
    <property type="entry name" value="MEGALIN, ISOFORM A"/>
    <property type="match status" value="1"/>
</dbReference>
<feature type="region of interest" description="Disordered" evidence="14">
    <location>
        <begin position="536"/>
        <end position="558"/>
    </location>
</feature>
<feature type="compositionally biased region" description="Low complexity" evidence="14">
    <location>
        <begin position="1962"/>
        <end position="1978"/>
    </location>
</feature>
<evidence type="ECO:0000256" key="14">
    <source>
        <dbReference type="SAM" id="MobiDB-lite"/>
    </source>
</evidence>
<feature type="compositionally biased region" description="Basic and acidic residues" evidence="14">
    <location>
        <begin position="544"/>
        <end position="555"/>
    </location>
</feature>
<feature type="region of interest" description="Disordered" evidence="14">
    <location>
        <begin position="2108"/>
        <end position="2167"/>
    </location>
</feature>
<evidence type="ECO:0000313" key="17">
    <source>
        <dbReference type="EMBL" id="KAK4327386.1"/>
    </source>
</evidence>
<feature type="compositionally biased region" description="Polar residues" evidence="14">
    <location>
        <begin position="445"/>
        <end position="457"/>
    </location>
</feature>
<dbReference type="PROSITE" id="PS01209">
    <property type="entry name" value="LDLRA_1"/>
    <property type="match status" value="4"/>
</dbReference>
<proteinExistence type="predicted"/>
<feature type="region of interest" description="Disordered" evidence="14">
    <location>
        <begin position="806"/>
        <end position="849"/>
    </location>
</feature>
<feature type="disulfide bond" evidence="12">
    <location>
        <begin position="2315"/>
        <end position="2327"/>
    </location>
</feature>
<evidence type="ECO:0000256" key="9">
    <source>
        <dbReference type="ARBA" id="ARBA00023157"/>
    </source>
</evidence>
<feature type="disulfide bond" evidence="12">
    <location>
        <begin position="2359"/>
        <end position="2377"/>
    </location>
</feature>